<feature type="region of interest" description="Disordered" evidence="1">
    <location>
        <begin position="44"/>
        <end position="72"/>
    </location>
</feature>
<dbReference type="OrthoDB" id="4829772at2"/>
<feature type="compositionally biased region" description="Basic and acidic residues" evidence="1">
    <location>
        <begin position="59"/>
        <end position="72"/>
    </location>
</feature>
<feature type="region of interest" description="Disordered" evidence="1">
    <location>
        <begin position="1"/>
        <end position="20"/>
    </location>
</feature>
<name>A0A4V1CMA4_9CELL</name>
<protein>
    <submittedName>
        <fullName evidence="2">Uncharacterized protein</fullName>
    </submittedName>
</protein>
<dbReference type="KEGG" id="celz:E5225_00475"/>
<reference evidence="2 3" key="1">
    <citation type="submission" date="2019-04" db="EMBL/GenBank/DDBJ databases">
        <title>Isolation and identification of Cellulomonas shaoxiangyii sp. Nov. isolated from feces of the Tibetan antelopes (Pantholops hodgsonii) in the Qinghai-Tibet plateau of China.</title>
        <authorList>
            <person name="Tian Z."/>
        </authorList>
    </citation>
    <scope>NUCLEOTIDE SEQUENCE [LARGE SCALE GENOMIC DNA]</scope>
    <source>
        <strain evidence="2 3">Z28</strain>
    </source>
</reference>
<sequence length="72" mass="7968">MAEQRDGQGRHDAVRAAQDAWQSCATPDPGVLEAVQDGLLSVPAGSPTAWYGVPRPRHPRDQRAQSLHRRER</sequence>
<proteinExistence type="predicted"/>
<dbReference type="Proteomes" id="UP000296469">
    <property type="component" value="Chromosome"/>
</dbReference>
<gene>
    <name evidence="2" type="ORF">E5225_00475</name>
</gene>
<accession>A0A4V1CMA4</accession>
<keyword evidence="3" id="KW-1185">Reference proteome</keyword>
<dbReference type="RefSeq" id="WP_135972586.1">
    <property type="nucleotide sequence ID" value="NZ_CP039291.1"/>
</dbReference>
<dbReference type="AlphaFoldDB" id="A0A4V1CMA4"/>
<evidence type="ECO:0000313" key="2">
    <source>
        <dbReference type="EMBL" id="QCB92255.1"/>
    </source>
</evidence>
<evidence type="ECO:0000256" key="1">
    <source>
        <dbReference type="SAM" id="MobiDB-lite"/>
    </source>
</evidence>
<organism evidence="2 3">
    <name type="scientific">Cellulomonas shaoxiangyii</name>
    <dbReference type="NCBI Taxonomy" id="2566013"/>
    <lineage>
        <taxon>Bacteria</taxon>
        <taxon>Bacillati</taxon>
        <taxon>Actinomycetota</taxon>
        <taxon>Actinomycetes</taxon>
        <taxon>Micrococcales</taxon>
        <taxon>Cellulomonadaceae</taxon>
        <taxon>Cellulomonas</taxon>
    </lineage>
</organism>
<evidence type="ECO:0000313" key="3">
    <source>
        <dbReference type="Proteomes" id="UP000296469"/>
    </source>
</evidence>
<dbReference type="EMBL" id="CP039291">
    <property type="protein sequence ID" value="QCB92255.1"/>
    <property type="molecule type" value="Genomic_DNA"/>
</dbReference>
<feature type="compositionally biased region" description="Basic and acidic residues" evidence="1">
    <location>
        <begin position="1"/>
        <end position="14"/>
    </location>
</feature>